<keyword evidence="3" id="KW-1185">Reference proteome</keyword>
<sequence length="272" mass="29862">MDRRLRLGCQTYTWEMLGDAYQDGPDKLLEMIAGAGYAGIEMTDRMIGHYKDSPQAFARALAQQGLVLVAYAVGSDSGFTEPAMLSADLSAAEQAIAFAGYFPGALVCFGSATIRSPGARDDKFAAAAAFYNAAGELGRRAGVGIALHPSSHHNTLLFNRADYDMIFARTDPMLIGWVPDTGHILRGHEDMLDLLRTYSDRIRYLHLKDLDEDGQWAMLDTGDCDLDAVVTTVRRAENFNGWLVIEEESDQAARDPLAAVKANRDKMREFGL</sequence>
<evidence type="ECO:0000259" key="1">
    <source>
        <dbReference type="Pfam" id="PF01261"/>
    </source>
</evidence>
<dbReference type="InterPro" id="IPR050312">
    <property type="entry name" value="IolE/XylAMocC-like"/>
</dbReference>
<comment type="caution">
    <text evidence="2">The sequence shown here is derived from an EMBL/GenBank/DDBJ whole genome shotgun (WGS) entry which is preliminary data.</text>
</comment>
<reference evidence="2 3" key="1">
    <citation type="journal article" date="2021" name="Microorganisms">
        <title>Acidisoma silvae sp. nov. and Acidisomacellulosilytica sp. nov., Two Acidophilic Bacteria Isolated from Decaying Wood, Hydrolyzing Cellulose and Producing Poly-3-hydroxybutyrate.</title>
        <authorList>
            <person name="Mieszkin S."/>
            <person name="Pouder E."/>
            <person name="Uroz S."/>
            <person name="Simon-Colin C."/>
            <person name="Alain K."/>
        </authorList>
    </citation>
    <scope>NUCLEOTIDE SEQUENCE [LARGE SCALE GENOMIC DNA]</scope>
    <source>
        <strain evidence="2 3">HW T5.17</strain>
    </source>
</reference>
<evidence type="ECO:0000313" key="2">
    <source>
        <dbReference type="EMBL" id="MCB8882012.1"/>
    </source>
</evidence>
<feature type="domain" description="Xylose isomerase-like TIM barrel" evidence="1">
    <location>
        <begin position="31"/>
        <end position="268"/>
    </location>
</feature>
<evidence type="ECO:0000313" key="3">
    <source>
        <dbReference type="Proteomes" id="UP000721844"/>
    </source>
</evidence>
<organism evidence="2 3">
    <name type="scientific">Acidisoma cellulosilyticum</name>
    <dbReference type="NCBI Taxonomy" id="2802395"/>
    <lineage>
        <taxon>Bacteria</taxon>
        <taxon>Pseudomonadati</taxon>
        <taxon>Pseudomonadota</taxon>
        <taxon>Alphaproteobacteria</taxon>
        <taxon>Acetobacterales</taxon>
        <taxon>Acidocellaceae</taxon>
        <taxon>Acidisoma</taxon>
    </lineage>
</organism>
<dbReference type="PANTHER" id="PTHR12110">
    <property type="entry name" value="HYDROXYPYRUVATE ISOMERASE"/>
    <property type="match status" value="1"/>
</dbReference>
<accession>A0A963Z504</accession>
<dbReference type="Gene3D" id="3.20.20.150">
    <property type="entry name" value="Divalent-metal-dependent TIM barrel enzymes"/>
    <property type="match status" value="1"/>
</dbReference>
<dbReference type="EMBL" id="JAESVA010000005">
    <property type="protein sequence ID" value="MCB8882012.1"/>
    <property type="molecule type" value="Genomic_DNA"/>
</dbReference>
<dbReference type="SUPFAM" id="SSF51658">
    <property type="entry name" value="Xylose isomerase-like"/>
    <property type="match status" value="1"/>
</dbReference>
<dbReference type="AlphaFoldDB" id="A0A963Z504"/>
<gene>
    <name evidence="2" type="ORF">ACELLULO517_17340</name>
</gene>
<dbReference type="InterPro" id="IPR036237">
    <property type="entry name" value="Xyl_isomerase-like_sf"/>
</dbReference>
<dbReference type="RefSeq" id="WP_227308664.1">
    <property type="nucleotide sequence ID" value="NZ_JAESVA010000005.1"/>
</dbReference>
<keyword evidence="2" id="KW-0413">Isomerase</keyword>
<protein>
    <submittedName>
        <fullName evidence="2">Sugar phosphate isomerase/epimerase</fullName>
    </submittedName>
</protein>
<dbReference type="GO" id="GO:0016853">
    <property type="term" value="F:isomerase activity"/>
    <property type="evidence" value="ECO:0007669"/>
    <property type="project" value="UniProtKB-KW"/>
</dbReference>
<dbReference type="Proteomes" id="UP000721844">
    <property type="component" value="Unassembled WGS sequence"/>
</dbReference>
<proteinExistence type="predicted"/>
<name>A0A963Z504_9PROT</name>
<dbReference type="PANTHER" id="PTHR12110:SF41">
    <property type="entry name" value="INOSOSE DEHYDRATASE"/>
    <property type="match status" value="1"/>
</dbReference>
<dbReference type="InterPro" id="IPR013022">
    <property type="entry name" value="Xyl_isomerase-like_TIM-brl"/>
</dbReference>
<dbReference type="Pfam" id="PF01261">
    <property type="entry name" value="AP_endonuc_2"/>
    <property type="match status" value="1"/>
</dbReference>